<dbReference type="Proteomes" id="UP000760819">
    <property type="component" value="Unassembled WGS sequence"/>
</dbReference>
<dbReference type="EMBL" id="JAGQLI010000194">
    <property type="protein sequence ID" value="MCA9379462.1"/>
    <property type="molecule type" value="Genomic_DNA"/>
</dbReference>
<gene>
    <name evidence="1" type="ORF">KC640_03465</name>
</gene>
<evidence type="ECO:0000313" key="2">
    <source>
        <dbReference type="Proteomes" id="UP000760819"/>
    </source>
</evidence>
<accession>A0A955I6D9</accession>
<dbReference type="Gene3D" id="3.30.70.100">
    <property type="match status" value="1"/>
</dbReference>
<sequence>MQIYTLNIRKQVVVDNTNRLAKYIQSVCEQLHLRGQVIVSAQSVTVNLEGSNELLTKVSAYLQEEIPLLEDECDISPSSVSLANGLEVKEVDSNHSAFSADPAATGGNLS</sequence>
<reference evidence="1" key="2">
    <citation type="journal article" date="2021" name="Microbiome">
        <title>Successional dynamics and alternative stable states in a saline activated sludge microbial community over 9 years.</title>
        <authorList>
            <person name="Wang Y."/>
            <person name="Ye J."/>
            <person name="Ju F."/>
            <person name="Liu L."/>
            <person name="Boyd J.A."/>
            <person name="Deng Y."/>
            <person name="Parks D.H."/>
            <person name="Jiang X."/>
            <person name="Yin X."/>
            <person name="Woodcroft B.J."/>
            <person name="Tyson G.W."/>
            <person name="Hugenholtz P."/>
            <person name="Polz M.F."/>
            <person name="Zhang T."/>
        </authorList>
    </citation>
    <scope>NUCLEOTIDE SEQUENCE</scope>
    <source>
        <strain evidence="1">HKST-UBA12</strain>
    </source>
</reference>
<proteinExistence type="predicted"/>
<dbReference type="AlphaFoldDB" id="A0A955I6D9"/>
<name>A0A955I6D9_9BACT</name>
<protein>
    <submittedName>
        <fullName evidence="1">Uncharacterized protein</fullName>
    </submittedName>
</protein>
<organism evidence="1 2">
    <name type="scientific">Candidatus Dojkabacteria bacterium</name>
    <dbReference type="NCBI Taxonomy" id="2099670"/>
    <lineage>
        <taxon>Bacteria</taxon>
        <taxon>Candidatus Dojkabacteria</taxon>
    </lineage>
</organism>
<comment type="caution">
    <text evidence="1">The sequence shown here is derived from an EMBL/GenBank/DDBJ whole genome shotgun (WGS) entry which is preliminary data.</text>
</comment>
<reference evidence="1" key="1">
    <citation type="submission" date="2020-04" db="EMBL/GenBank/DDBJ databases">
        <authorList>
            <person name="Zhang T."/>
        </authorList>
    </citation>
    <scope>NUCLEOTIDE SEQUENCE</scope>
    <source>
        <strain evidence="1">HKST-UBA12</strain>
    </source>
</reference>
<evidence type="ECO:0000313" key="1">
    <source>
        <dbReference type="EMBL" id="MCA9379462.1"/>
    </source>
</evidence>